<evidence type="ECO:0008006" key="3">
    <source>
        <dbReference type="Google" id="ProtNLM"/>
    </source>
</evidence>
<protein>
    <recommendedName>
        <fullName evidence="3">HEPN domain-containing protein</fullName>
    </recommendedName>
</protein>
<organism evidence="1 2">
    <name type="scientific">Sulfuricella denitrificans (strain DSM 22764 / NBRC 105220 / skB26)</name>
    <dbReference type="NCBI Taxonomy" id="1163617"/>
    <lineage>
        <taxon>Bacteria</taxon>
        <taxon>Pseudomonadati</taxon>
        <taxon>Pseudomonadota</taxon>
        <taxon>Betaproteobacteria</taxon>
        <taxon>Nitrosomonadales</taxon>
        <taxon>Sulfuricellaceae</taxon>
        <taxon>Sulfuricella</taxon>
    </lineage>
</organism>
<gene>
    <name evidence="1" type="ORF">SCD_n00743</name>
</gene>
<reference evidence="1 2" key="1">
    <citation type="journal article" date="2012" name="Appl. Environ. Microbiol.">
        <title>Draft genome sequence of a psychrotolerant sulfur-oxidizing bacterium, Sulfuricella denitrificans skB26, and proteomic insights into cold adaptation.</title>
        <authorList>
            <person name="Watanabe T."/>
            <person name="Kojima H."/>
            <person name="Fukui M."/>
        </authorList>
    </citation>
    <scope>NUCLEOTIDE SEQUENCE [LARGE SCALE GENOMIC DNA]</scope>
    <source>
        <strain evidence="2">skB26</strain>
    </source>
</reference>
<evidence type="ECO:0000313" key="1">
    <source>
        <dbReference type="EMBL" id="BAN34585.1"/>
    </source>
</evidence>
<proteinExistence type="predicted"/>
<dbReference type="HOGENOM" id="CLU_1352508_0_0_4"/>
<dbReference type="KEGG" id="sdr:SCD_n00743"/>
<keyword evidence="2" id="KW-1185">Reference proteome</keyword>
<evidence type="ECO:0000313" key="2">
    <source>
        <dbReference type="Proteomes" id="UP000015559"/>
    </source>
</evidence>
<accession>S6A9R8</accession>
<dbReference type="EMBL" id="AP013066">
    <property type="protein sequence ID" value="BAN34585.1"/>
    <property type="molecule type" value="Genomic_DNA"/>
</dbReference>
<dbReference type="AlphaFoldDB" id="S6A9R8"/>
<dbReference type="Proteomes" id="UP000015559">
    <property type="component" value="Chromosome"/>
</dbReference>
<sequence length="198" mass="22713">MPQSTAAMTEKPLSVLYSIAEHYYHDAFDFAARFDVLWKIETHKTGQIKAFVDLLMACECALKSHAILGNFDADPKQVYCDIRKAGHSIERLADLACFLSDRSNYDFLKERLQPFSVIIRYSLEAYDTFFPAFVEWDNAEIHYSGTIGNTQWCFAVRKCLQSLLESLTDKFSGLATPDIGAIFEHERQMKEFIEAIKK</sequence>
<name>S6A9R8_SULDS</name>